<feature type="chain" id="PRO_5035273461" evidence="2">
    <location>
        <begin position="20"/>
        <end position="147"/>
    </location>
</feature>
<evidence type="ECO:0000256" key="1">
    <source>
        <dbReference type="ARBA" id="ARBA00022729"/>
    </source>
</evidence>
<gene>
    <name evidence="4" type="ORF">JF290_01675</name>
</gene>
<evidence type="ECO:0000313" key="4">
    <source>
        <dbReference type="EMBL" id="MBJ6370222.1"/>
    </source>
</evidence>
<keyword evidence="1 2" id="KW-0732">Signal</keyword>
<keyword evidence="5" id="KW-1185">Reference proteome</keyword>
<organism evidence="4 5">
    <name type="scientific">Sedimentitalea arenosa</name>
    <dbReference type="NCBI Taxonomy" id="2798803"/>
    <lineage>
        <taxon>Bacteria</taxon>
        <taxon>Pseudomonadati</taxon>
        <taxon>Pseudomonadota</taxon>
        <taxon>Alphaproteobacteria</taxon>
        <taxon>Rhodobacterales</taxon>
        <taxon>Paracoccaceae</taxon>
        <taxon>Sedimentitalea</taxon>
    </lineage>
</organism>
<feature type="domain" description="DUF4174" evidence="3">
    <location>
        <begin position="39"/>
        <end position="140"/>
    </location>
</feature>
<evidence type="ECO:0000259" key="3">
    <source>
        <dbReference type="Pfam" id="PF13778"/>
    </source>
</evidence>
<dbReference type="Proteomes" id="UP000619079">
    <property type="component" value="Unassembled WGS sequence"/>
</dbReference>
<dbReference type="RefSeq" id="WP_199022988.1">
    <property type="nucleotide sequence ID" value="NZ_JAELVR010000001.1"/>
</dbReference>
<evidence type="ECO:0000313" key="5">
    <source>
        <dbReference type="Proteomes" id="UP000619079"/>
    </source>
</evidence>
<reference evidence="4" key="1">
    <citation type="submission" date="2020-12" db="EMBL/GenBank/DDBJ databases">
        <title>Sedimentitalea sp. nov., isolated from sand in Incheon.</title>
        <authorList>
            <person name="Kim W."/>
        </authorList>
    </citation>
    <scope>NUCLEOTIDE SEQUENCE</scope>
    <source>
        <strain evidence="4">CAU 1593</strain>
    </source>
</reference>
<protein>
    <submittedName>
        <fullName evidence="4">DUF4174 domain-containing protein</fullName>
    </submittedName>
</protein>
<dbReference type="InterPro" id="IPR025232">
    <property type="entry name" value="DUF4174"/>
</dbReference>
<comment type="caution">
    <text evidence="4">The sequence shown here is derived from an EMBL/GenBank/DDBJ whole genome shotgun (WGS) entry which is preliminary data.</text>
</comment>
<dbReference type="AlphaFoldDB" id="A0A8J7J580"/>
<name>A0A8J7J580_9RHOB</name>
<dbReference type="Pfam" id="PF13778">
    <property type="entry name" value="DUF4174"/>
    <property type="match status" value="1"/>
</dbReference>
<dbReference type="EMBL" id="JAELVR010000001">
    <property type="protein sequence ID" value="MBJ6370222.1"/>
    <property type="molecule type" value="Genomic_DNA"/>
</dbReference>
<feature type="signal peptide" evidence="2">
    <location>
        <begin position="1"/>
        <end position="19"/>
    </location>
</feature>
<proteinExistence type="predicted"/>
<evidence type="ECO:0000256" key="2">
    <source>
        <dbReference type="SAM" id="SignalP"/>
    </source>
</evidence>
<accession>A0A8J7J580</accession>
<sequence length="147" mass="16555">MNRILSLVFAALFAVPAGAQDSSPPDPQELIRPAGESDLSEFLWVNRPVVVFADSPADPRFSEQVERLTDGMDMLLERDVVVLTDTDPSANSPLRTKLRPRGFMLVIIGKDGGVKLRKPLPWTVREITRSIDKMPEREREVNQRRGF</sequence>